<accession>A0A6I4I947</accession>
<organism evidence="2 3">
    <name type="scientific">Mucilaginibacter aquatilis</name>
    <dbReference type="NCBI Taxonomy" id="1517760"/>
    <lineage>
        <taxon>Bacteria</taxon>
        <taxon>Pseudomonadati</taxon>
        <taxon>Bacteroidota</taxon>
        <taxon>Sphingobacteriia</taxon>
        <taxon>Sphingobacteriales</taxon>
        <taxon>Sphingobacteriaceae</taxon>
        <taxon>Mucilaginibacter</taxon>
    </lineage>
</organism>
<keyword evidence="1" id="KW-0472">Membrane</keyword>
<feature type="transmembrane region" description="Helical" evidence="1">
    <location>
        <begin position="48"/>
        <end position="68"/>
    </location>
</feature>
<dbReference type="EMBL" id="WQLA01000003">
    <property type="protein sequence ID" value="MVN91467.1"/>
    <property type="molecule type" value="Genomic_DNA"/>
</dbReference>
<reference evidence="2 3" key="1">
    <citation type="submission" date="2019-12" db="EMBL/GenBank/DDBJ databases">
        <title>Mucilaginibacter sp. HME9299 genome sequencing and assembly.</title>
        <authorList>
            <person name="Kang H."/>
            <person name="Kim H."/>
            <person name="Joh K."/>
        </authorList>
    </citation>
    <scope>NUCLEOTIDE SEQUENCE [LARGE SCALE GENOMIC DNA]</scope>
    <source>
        <strain evidence="2 3">HME9299</strain>
    </source>
</reference>
<sequence>MNKKYQLHVAKVKPVWLRFLILVIIGLPPITGWPLTLFATAKDPLHNLFMWLSYGCFIWLFILLNTGFKKLLSYLSFAFLLALITCLVGAGIRNLIGFIQGASRQDMTLVSIRMLSLFICMVSVIPYSLFFINCFSVSSFISRLDFSTVKNHRTKIHLALALRVFQHVGDVTISLLDVWREENPKMISPRFSDELWESRLSPLAWLNWMRNSAVTWCLAMIMHTFEAIPYLTEEMKNIINFRENR</sequence>
<gene>
    <name evidence="2" type="ORF">GO816_10060</name>
</gene>
<dbReference type="AlphaFoldDB" id="A0A6I4I947"/>
<keyword evidence="1" id="KW-0812">Transmembrane</keyword>
<feature type="transmembrane region" description="Helical" evidence="1">
    <location>
        <begin position="117"/>
        <end position="141"/>
    </location>
</feature>
<feature type="transmembrane region" description="Helical" evidence="1">
    <location>
        <begin position="15"/>
        <end position="36"/>
    </location>
</feature>
<dbReference type="OrthoDB" id="9903329at2"/>
<keyword evidence="3" id="KW-1185">Reference proteome</keyword>
<feature type="transmembrane region" description="Helical" evidence="1">
    <location>
        <begin position="74"/>
        <end position="96"/>
    </location>
</feature>
<keyword evidence="1" id="KW-1133">Transmembrane helix</keyword>
<evidence type="ECO:0000313" key="3">
    <source>
        <dbReference type="Proteomes" id="UP000434850"/>
    </source>
</evidence>
<comment type="caution">
    <text evidence="2">The sequence shown here is derived from an EMBL/GenBank/DDBJ whole genome shotgun (WGS) entry which is preliminary data.</text>
</comment>
<dbReference type="Proteomes" id="UP000434850">
    <property type="component" value="Unassembled WGS sequence"/>
</dbReference>
<evidence type="ECO:0000313" key="2">
    <source>
        <dbReference type="EMBL" id="MVN91467.1"/>
    </source>
</evidence>
<proteinExistence type="predicted"/>
<name>A0A6I4I947_9SPHI</name>
<protein>
    <submittedName>
        <fullName evidence="2">Uncharacterized protein</fullName>
    </submittedName>
</protein>
<dbReference type="RefSeq" id="WP_157541705.1">
    <property type="nucleotide sequence ID" value="NZ_WQLA01000003.1"/>
</dbReference>
<evidence type="ECO:0000256" key="1">
    <source>
        <dbReference type="SAM" id="Phobius"/>
    </source>
</evidence>